<keyword evidence="4 9" id="KW-0732">Signal</keyword>
<dbReference type="GO" id="GO:0017001">
    <property type="term" value="P:antibiotic catabolic process"/>
    <property type="evidence" value="ECO:0007669"/>
    <property type="project" value="InterPro"/>
</dbReference>
<evidence type="ECO:0000256" key="8">
    <source>
        <dbReference type="RuleBase" id="RU361140"/>
    </source>
</evidence>
<feature type="modified residue" description="N6-carboxylysine" evidence="7">
    <location>
        <position position="68"/>
    </location>
</feature>
<feature type="chain" id="PRO_5006916018" description="Beta-lactamase" evidence="9">
    <location>
        <begin position="21"/>
        <end position="294"/>
    </location>
</feature>
<keyword evidence="5 8" id="KW-0378">Hydrolase</keyword>
<gene>
    <name evidence="11" type="ORF">Loak_1732</name>
</gene>
<evidence type="ECO:0000256" key="1">
    <source>
        <dbReference type="ARBA" id="ARBA00001526"/>
    </source>
</evidence>
<evidence type="ECO:0000256" key="4">
    <source>
        <dbReference type="ARBA" id="ARBA00022729"/>
    </source>
</evidence>
<name>A0A0W0X0K6_9GAMM</name>
<dbReference type="GO" id="GO:0008800">
    <property type="term" value="F:beta-lactamase activity"/>
    <property type="evidence" value="ECO:0007669"/>
    <property type="project" value="UniProtKB-UniRule"/>
</dbReference>
<dbReference type="RefSeq" id="WP_025385730.1">
    <property type="nucleotide sequence ID" value="NZ_LCUA01000004.1"/>
</dbReference>
<evidence type="ECO:0000256" key="2">
    <source>
        <dbReference type="ARBA" id="ARBA00007898"/>
    </source>
</evidence>
<dbReference type="PATRIC" id="fig|29423.5.peg.1815"/>
<comment type="catalytic activity">
    <reaction evidence="1 8">
        <text>a beta-lactam + H2O = a substituted beta-amino acid</text>
        <dbReference type="Rhea" id="RHEA:20401"/>
        <dbReference type="ChEBI" id="CHEBI:15377"/>
        <dbReference type="ChEBI" id="CHEBI:35627"/>
        <dbReference type="ChEBI" id="CHEBI:140347"/>
        <dbReference type="EC" id="3.5.2.6"/>
    </reaction>
</comment>
<proteinExistence type="inferred from homology"/>
<organism evidence="11 12">
    <name type="scientific">Legionella oakridgensis</name>
    <dbReference type="NCBI Taxonomy" id="29423"/>
    <lineage>
        <taxon>Bacteria</taxon>
        <taxon>Pseudomonadati</taxon>
        <taxon>Pseudomonadota</taxon>
        <taxon>Gammaproteobacteria</taxon>
        <taxon>Legionellales</taxon>
        <taxon>Legionellaceae</taxon>
        <taxon>Legionella</taxon>
    </lineage>
</organism>
<evidence type="ECO:0000259" key="10">
    <source>
        <dbReference type="Pfam" id="PF00905"/>
    </source>
</evidence>
<dbReference type="AlphaFoldDB" id="A0A0W0X0K6"/>
<sequence length="294" mass="33267">MHKLFALALLTISINTAAYAITSQEYSQLFKNYDACFILYNMNEHKIVSQYNPNHRCSERIAPDSTFKIPLSLMAFNQGIINQNTVFKWQGEQGVLAEHEQDQTPGSWLKYSVVWVSQQITPQLGYARTKHYLAGFDYGNQDFSGDPGKNNGLRYAWLSSSLKISAMEQLNFLKAMLSYELPVTKEAIENTKTNLYLGKLDNGADYYGKTGSGRHGQNEREVNPSALRDGWFVGFVEQGSQRYIFVSNLTDKTAPKSTDKTFGSQLLKPITMKLLNDYFSSKNHSSNSRNESRG</sequence>
<comment type="caution">
    <text evidence="11">The sequence shown here is derived from an EMBL/GenBank/DDBJ whole genome shotgun (WGS) entry which is preliminary data.</text>
</comment>
<dbReference type="PROSITE" id="PS00337">
    <property type="entry name" value="BETA_LACTAMASE_D"/>
    <property type="match status" value="1"/>
</dbReference>
<keyword evidence="6 8" id="KW-0046">Antibiotic resistance</keyword>
<comment type="similarity">
    <text evidence="2 8">Belongs to the class-D beta-lactamase family.</text>
</comment>
<evidence type="ECO:0000256" key="7">
    <source>
        <dbReference type="PIRSR" id="PIRSR602137-50"/>
    </source>
</evidence>
<dbReference type="SUPFAM" id="SSF56601">
    <property type="entry name" value="beta-lactamase/transpeptidase-like"/>
    <property type="match status" value="1"/>
</dbReference>
<dbReference type="InterPro" id="IPR001460">
    <property type="entry name" value="PCN-bd_Tpept"/>
</dbReference>
<dbReference type="GO" id="GO:0008658">
    <property type="term" value="F:penicillin binding"/>
    <property type="evidence" value="ECO:0007669"/>
    <property type="project" value="InterPro"/>
</dbReference>
<accession>A0A0W0X0K6</accession>
<protein>
    <recommendedName>
        <fullName evidence="3 8">Beta-lactamase</fullName>
        <ecNumber evidence="3 8">3.5.2.6</ecNumber>
    </recommendedName>
</protein>
<dbReference type="GO" id="GO:0046677">
    <property type="term" value="P:response to antibiotic"/>
    <property type="evidence" value="ECO:0007669"/>
    <property type="project" value="UniProtKB-UniRule"/>
</dbReference>
<evidence type="ECO:0000313" key="12">
    <source>
        <dbReference type="Proteomes" id="UP000054858"/>
    </source>
</evidence>
<evidence type="ECO:0000313" key="11">
    <source>
        <dbReference type="EMBL" id="KTD38056.1"/>
    </source>
</evidence>
<dbReference type="Proteomes" id="UP000054858">
    <property type="component" value="Unassembled WGS sequence"/>
</dbReference>
<dbReference type="Pfam" id="PF00905">
    <property type="entry name" value="Transpeptidase"/>
    <property type="match status" value="1"/>
</dbReference>
<feature type="active site" description="Acyl-ester intermediate" evidence="7">
    <location>
        <position position="65"/>
    </location>
</feature>
<feature type="signal peptide" evidence="9">
    <location>
        <begin position="1"/>
        <end position="20"/>
    </location>
</feature>
<dbReference type="InterPro" id="IPR012338">
    <property type="entry name" value="Beta-lactam/transpept-like"/>
</dbReference>
<reference evidence="11 12" key="1">
    <citation type="submission" date="2015-11" db="EMBL/GenBank/DDBJ databases">
        <title>Genomic analysis of 38 Legionella species identifies large and diverse effector repertoires.</title>
        <authorList>
            <person name="Burstein D."/>
            <person name="Amaro F."/>
            <person name="Zusman T."/>
            <person name="Lifshitz Z."/>
            <person name="Cohen O."/>
            <person name="Gilbert J.A."/>
            <person name="Pupko T."/>
            <person name="Shuman H.A."/>
            <person name="Segal G."/>
        </authorList>
    </citation>
    <scope>NUCLEOTIDE SEQUENCE [LARGE SCALE GENOMIC DNA]</scope>
    <source>
        <strain evidence="11 12">Oak Ridge-10</strain>
    </source>
</reference>
<evidence type="ECO:0000256" key="6">
    <source>
        <dbReference type="ARBA" id="ARBA00023251"/>
    </source>
</evidence>
<evidence type="ECO:0000256" key="3">
    <source>
        <dbReference type="ARBA" id="ARBA00012865"/>
    </source>
</evidence>
<evidence type="ECO:0000256" key="5">
    <source>
        <dbReference type="ARBA" id="ARBA00022801"/>
    </source>
</evidence>
<evidence type="ECO:0000256" key="9">
    <source>
        <dbReference type="SAM" id="SignalP"/>
    </source>
</evidence>
<dbReference type="Gene3D" id="3.40.710.10">
    <property type="entry name" value="DD-peptidase/beta-lactamase superfamily"/>
    <property type="match status" value="1"/>
</dbReference>
<dbReference type="EMBL" id="LNYP01000029">
    <property type="protein sequence ID" value="KTD38056.1"/>
    <property type="molecule type" value="Genomic_DNA"/>
</dbReference>
<feature type="domain" description="Penicillin-binding protein transpeptidase" evidence="10">
    <location>
        <begin position="36"/>
        <end position="266"/>
    </location>
</feature>
<dbReference type="EC" id="3.5.2.6" evidence="3 8"/>
<dbReference type="InterPro" id="IPR002137">
    <property type="entry name" value="Beta-lactam_class-D_AS"/>
</dbReference>